<feature type="region of interest" description="Disordered" evidence="6">
    <location>
        <begin position="203"/>
        <end position="243"/>
    </location>
</feature>
<protein>
    <submittedName>
        <fullName evidence="9">NlpC/P60 family protein</fullName>
    </submittedName>
</protein>
<feature type="signal peptide" evidence="7">
    <location>
        <begin position="1"/>
        <end position="35"/>
    </location>
</feature>
<keyword evidence="3" id="KW-0378">Hydrolase</keyword>
<organism evidence="9">
    <name type="scientific">Streptomyces sp. Y1</name>
    <dbReference type="NCBI Taxonomy" id="3238634"/>
    <lineage>
        <taxon>Bacteria</taxon>
        <taxon>Bacillati</taxon>
        <taxon>Actinomycetota</taxon>
        <taxon>Actinomycetes</taxon>
        <taxon>Kitasatosporales</taxon>
        <taxon>Streptomycetaceae</taxon>
        <taxon>Streptomyces</taxon>
    </lineage>
</organism>
<feature type="domain" description="NlpC/P60" evidence="8">
    <location>
        <begin position="243"/>
        <end position="358"/>
    </location>
</feature>
<accession>A0AB39TSF1</accession>
<name>A0AB39TSF1_9ACTN</name>
<evidence type="ECO:0000256" key="7">
    <source>
        <dbReference type="SAM" id="SignalP"/>
    </source>
</evidence>
<keyword evidence="4" id="KW-0788">Thiol protease</keyword>
<dbReference type="PROSITE" id="PS51935">
    <property type="entry name" value="NLPC_P60"/>
    <property type="match status" value="1"/>
</dbReference>
<dbReference type="PANTHER" id="PTHR47359">
    <property type="entry name" value="PEPTIDOGLYCAN DL-ENDOPEPTIDASE CWLO"/>
    <property type="match status" value="1"/>
</dbReference>
<evidence type="ECO:0000256" key="2">
    <source>
        <dbReference type="ARBA" id="ARBA00022670"/>
    </source>
</evidence>
<comment type="similarity">
    <text evidence="1">Belongs to the peptidase C40 family.</text>
</comment>
<dbReference type="Gene3D" id="6.10.250.3150">
    <property type="match status" value="1"/>
</dbReference>
<gene>
    <name evidence="9" type="ORF">AB2U05_28520</name>
</gene>
<dbReference type="RefSeq" id="WP_369184633.1">
    <property type="nucleotide sequence ID" value="NZ_CP163445.1"/>
</dbReference>
<evidence type="ECO:0000313" key="9">
    <source>
        <dbReference type="EMBL" id="XDQ82142.1"/>
    </source>
</evidence>
<evidence type="ECO:0000259" key="8">
    <source>
        <dbReference type="PROSITE" id="PS51935"/>
    </source>
</evidence>
<dbReference type="InterPro" id="IPR038765">
    <property type="entry name" value="Papain-like_cys_pep_sf"/>
</dbReference>
<reference evidence="9" key="1">
    <citation type="submission" date="2024-07" db="EMBL/GenBank/DDBJ databases">
        <authorList>
            <person name="Yu S.T."/>
        </authorList>
    </citation>
    <scope>NUCLEOTIDE SEQUENCE</scope>
    <source>
        <strain evidence="9">Y1</strain>
    </source>
</reference>
<evidence type="ECO:0000256" key="4">
    <source>
        <dbReference type="ARBA" id="ARBA00022807"/>
    </source>
</evidence>
<dbReference type="InterPro" id="IPR000064">
    <property type="entry name" value="NLP_P60_dom"/>
</dbReference>
<dbReference type="PANTHER" id="PTHR47359:SF3">
    <property type="entry name" value="NLP_P60 DOMAIN-CONTAINING PROTEIN-RELATED"/>
    <property type="match status" value="1"/>
</dbReference>
<dbReference type="AlphaFoldDB" id="A0AB39TSF1"/>
<feature type="compositionally biased region" description="Basic and acidic residues" evidence="6">
    <location>
        <begin position="203"/>
        <end position="213"/>
    </location>
</feature>
<dbReference type="Pfam" id="PF00877">
    <property type="entry name" value="NLPC_P60"/>
    <property type="match status" value="1"/>
</dbReference>
<feature type="chain" id="PRO_5044320063" evidence="7">
    <location>
        <begin position="36"/>
        <end position="358"/>
    </location>
</feature>
<feature type="coiled-coil region" evidence="5">
    <location>
        <begin position="41"/>
        <end position="68"/>
    </location>
</feature>
<keyword evidence="5" id="KW-0175">Coiled coil</keyword>
<keyword evidence="7" id="KW-0732">Signal</keyword>
<evidence type="ECO:0000256" key="6">
    <source>
        <dbReference type="SAM" id="MobiDB-lite"/>
    </source>
</evidence>
<evidence type="ECO:0000256" key="5">
    <source>
        <dbReference type="SAM" id="Coils"/>
    </source>
</evidence>
<dbReference type="GO" id="GO:0008234">
    <property type="term" value="F:cysteine-type peptidase activity"/>
    <property type="evidence" value="ECO:0007669"/>
    <property type="project" value="UniProtKB-KW"/>
</dbReference>
<evidence type="ECO:0000256" key="3">
    <source>
        <dbReference type="ARBA" id="ARBA00022801"/>
    </source>
</evidence>
<keyword evidence="2" id="KW-0645">Protease</keyword>
<dbReference type="Gene3D" id="3.90.1720.10">
    <property type="entry name" value="endopeptidase domain like (from Nostoc punctiforme)"/>
    <property type="match status" value="1"/>
</dbReference>
<proteinExistence type="inferred from homology"/>
<evidence type="ECO:0000256" key="1">
    <source>
        <dbReference type="ARBA" id="ARBA00007074"/>
    </source>
</evidence>
<dbReference type="SUPFAM" id="SSF54001">
    <property type="entry name" value="Cysteine proteinases"/>
    <property type="match status" value="1"/>
</dbReference>
<dbReference type="GO" id="GO:0006508">
    <property type="term" value="P:proteolysis"/>
    <property type="evidence" value="ECO:0007669"/>
    <property type="project" value="UniProtKB-KW"/>
</dbReference>
<sequence>MGKRRKPSTPSRARLAVLTTAVAGGAVLAAGTAHAEPAPSLATVKEQVDKLNEEAEQAIERFNGFQEKQRKLQGEANQIQEKVVRGQAAMNELRTRLGAVAADQYRSNGIDPSVQLMLDSDPASYLERASAQNQAAGSQAALLKEAQGEQRKLDQDRAEATRTLAELETVGGQLAGEKQQVQGKLAQAQALLNKLSAEERAKINAQESADKARAAAKQAGDADRASRSTQRTDLNAPPPPAASGRAATIVQFAYAQLGKPYEWSATGPNSFDCSGLTGAAYRAAGVKLSRMSQDQWNDGPRVARSDLQAGDLVFFYGDIHHVGIYIGDGKMIHAPRTGKNVEVLPIDAMPYVGAVRPA</sequence>
<dbReference type="EMBL" id="CP163445">
    <property type="protein sequence ID" value="XDQ82142.1"/>
    <property type="molecule type" value="Genomic_DNA"/>
</dbReference>
<dbReference type="InterPro" id="IPR051794">
    <property type="entry name" value="PG_Endopeptidase_C40"/>
</dbReference>